<evidence type="ECO:0000256" key="4">
    <source>
        <dbReference type="ARBA" id="ARBA00023136"/>
    </source>
</evidence>
<keyword evidence="2" id="KW-0328">Glycosyltransferase</keyword>
<dbReference type="GO" id="GO:0015020">
    <property type="term" value="F:glucuronosyltransferase activity"/>
    <property type="evidence" value="ECO:0007669"/>
    <property type="project" value="InterPro"/>
</dbReference>
<reference evidence="8" key="5">
    <citation type="journal article" date="2021" name="G3 (Bethesda)">
        <title>Aegilops tauschii genome assembly Aet v5.0 features greater sequence contiguity and improved annotation.</title>
        <authorList>
            <person name="Wang L."/>
            <person name="Zhu T."/>
            <person name="Rodriguez J.C."/>
            <person name="Deal K.R."/>
            <person name="Dubcovsky J."/>
            <person name="McGuire P.E."/>
            <person name="Lux T."/>
            <person name="Spannagl M."/>
            <person name="Mayer K.F.X."/>
            <person name="Baldrich P."/>
            <person name="Meyers B.C."/>
            <person name="Huo N."/>
            <person name="Gu Y.Q."/>
            <person name="Zhou H."/>
            <person name="Devos K.M."/>
            <person name="Bennetzen J.L."/>
            <person name="Unver T."/>
            <person name="Budak H."/>
            <person name="Gulick P.J."/>
            <person name="Galiba G."/>
            <person name="Kalapos B."/>
            <person name="Nelson D.R."/>
            <person name="Li P."/>
            <person name="You F.M."/>
            <person name="Luo M.C."/>
            <person name="Dvorak J."/>
        </authorList>
    </citation>
    <scope>NUCLEOTIDE SEQUENCE [LARGE SCALE GENOMIC DNA]</scope>
    <source>
        <strain evidence="8">cv. AL8/78</strain>
    </source>
</reference>
<keyword evidence="7" id="KW-0812">Transmembrane</keyword>
<keyword evidence="5" id="KW-0325">Glycoprotein</keyword>
<evidence type="ECO:0000256" key="3">
    <source>
        <dbReference type="ARBA" id="ARBA00022679"/>
    </source>
</evidence>
<proteinExistence type="predicted"/>
<evidence type="ECO:0000313" key="9">
    <source>
        <dbReference type="Proteomes" id="UP000015105"/>
    </source>
</evidence>
<keyword evidence="4 7" id="KW-0472">Membrane</keyword>
<dbReference type="Proteomes" id="UP000015105">
    <property type="component" value="Chromosome 7D"/>
</dbReference>
<accession>A0A453RZD3</accession>
<sequence length="335" mass="37622">MRKSCGLNSGPGRPFNDRRWLLPFLASLLVSVTLFLAAACGLFSPPYLAGDDAFLVDVVSFTDWDDGGAPSQRDSGQSVEPEAKDQLLDDNDNPDNAAVNSDDSDAEPPRLAYLLEGTKGDGLRMRRVLQAIYHPRNQYILHLDLEAPPRERIDLAMYVKGDPMFSQVGNVRVIAKGNLVTYKGPTMVACTLHAVAILLKEGLEWDWFINLSASDYPLMTQDDILHVFSSLPRNLNFIEHMQISGWKRIQRAKPIVLDPGLYLLKKFDLSTTPERRELPTSFKLYTGSAWIMLTKSFLEYCIWGWDNLPRTLLMALQLVMTCTTLPGTTLQNSIR</sequence>
<dbReference type="PANTHER" id="PTHR45719">
    <property type="entry name" value="GLYCOSYLTRANSFERASE"/>
    <property type="match status" value="1"/>
</dbReference>
<dbReference type="EnsemblPlants" id="AET7Gv20765300.5">
    <property type="protein sequence ID" value="AET7Gv20765300.5"/>
    <property type="gene ID" value="AET7Gv20765300"/>
</dbReference>
<reference evidence="8" key="4">
    <citation type="submission" date="2019-03" db="UniProtKB">
        <authorList>
            <consortium name="EnsemblPlants"/>
        </authorList>
    </citation>
    <scope>IDENTIFICATION</scope>
</reference>
<evidence type="ECO:0000256" key="6">
    <source>
        <dbReference type="SAM" id="MobiDB-lite"/>
    </source>
</evidence>
<comment type="subcellular location">
    <subcellularLocation>
        <location evidence="1">Membrane</location>
        <topology evidence="1">Single-pass type II membrane protein</topology>
    </subcellularLocation>
</comment>
<evidence type="ECO:0008006" key="10">
    <source>
        <dbReference type="Google" id="ProtNLM"/>
    </source>
</evidence>
<dbReference type="GO" id="GO:0016020">
    <property type="term" value="C:membrane"/>
    <property type="evidence" value="ECO:0007669"/>
    <property type="project" value="UniProtKB-SubCell"/>
</dbReference>
<keyword evidence="3" id="KW-0808">Transferase</keyword>
<keyword evidence="9" id="KW-1185">Reference proteome</keyword>
<dbReference type="PANTHER" id="PTHR45719:SF9">
    <property type="entry name" value="CORE-2_I-BRANCHING BETA-1,6-N-ACETYLGLUCOSAMINYLTRANSFERASE FAMILY PROTEIN"/>
    <property type="match status" value="1"/>
</dbReference>
<reference evidence="9" key="1">
    <citation type="journal article" date="2014" name="Science">
        <title>Ancient hybridizations among the ancestral genomes of bread wheat.</title>
        <authorList>
            <consortium name="International Wheat Genome Sequencing Consortium,"/>
            <person name="Marcussen T."/>
            <person name="Sandve S.R."/>
            <person name="Heier L."/>
            <person name="Spannagl M."/>
            <person name="Pfeifer M."/>
            <person name="Jakobsen K.S."/>
            <person name="Wulff B.B."/>
            <person name="Steuernagel B."/>
            <person name="Mayer K.F."/>
            <person name="Olsen O.A."/>
        </authorList>
    </citation>
    <scope>NUCLEOTIDE SEQUENCE [LARGE SCALE GENOMIC DNA]</scope>
    <source>
        <strain evidence="9">cv. AL8/78</strain>
    </source>
</reference>
<feature type="region of interest" description="Disordered" evidence="6">
    <location>
        <begin position="66"/>
        <end position="108"/>
    </location>
</feature>
<reference evidence="9" key="2">
    <citation type="journal article" date="2017" name="Nat. Plants">
        <title>The Aegilops tauschii genome reveals multiple impacts of transposons.</title>
        <authorList>
            <person name="Zhao G."/>
            <person name="Zou C."/>
            <person name="Li K."/>
            <person name="Wang K."/>
            <person name="Li T."/>
            <person name="Gao L."/>
            <person name="Zhang X."/>
            <person name="Wang H."/>
            <person name="Yang Z."/>
            <person name="Liu X."/>
            <person name="Jiang W."/>
            <person name="Mao L."/>
            <person name="Kong X."/>
            <person name="Jiao Y."/>
            <person name="Jia J."/>
        </authorList>
    </citation>
    <scope>NUCLEOTIDE SEQUENCE [LARGE SCALE GENOMIC DNA]</scope>
    <source>
        <strain evidence="9">cv. AL8/78</strain>
    </source>
</reference>
<evidence type="ECO:0000313" key="8">
    <source>
        <dbReference type="EnsemblPlants" id="AET7Gv20765300.5"/>
    </source>
</evidence>
<evidence type="ECO:0000256" key="1">
    <source>
        <dbReference type="ARBA" id="ARBA00004606"/>
    </source>
</evidence>
<dbReference type="Pfam" id="PF02485">
    <property type="entry name" value="Branch"/>
    <property type="match status" value="1"/>
</dbReference>
<organism evidence="8 9">
    <name type="scientific">Aegilops tauschii subsp. strangulata</name>
    <name type="common">Goatgrass</name>
    <dbReference type="NCBI Taxonomy" id="200361"/>
    <lineage>
        <taxon>Eukaryota</taxon>
        <taxon>Viridiplantae</taxon>
        <taxon>Streptophyta</taxon>
        <taxon>Embryophyta</taxon>
        <taxon>Tracheophyta</taxon>
        <taxon>Spermatophyta</taxon>
        <taxon>Magnoliopsida</taxon>
        <taxon>Liliopsida</taxon>
        <taxon>Poales</taxon>
        <taxon>Poaceae</taxon>
        <taxon>BOP clade</taxon>
        <taxon>Pooideae</taxon>
        <taxon>Triticodae</taxon>
        <taxon>Triticeae</taxon>
        <taxon>Triticinae</taxon>
        <taxon>Aegilops</taxon>
    </lineage>
</organism>
<feature type="transmembrane region" description="Helical" evidence="7">
    <location>
        <begin position="20"/>
        <end position="44"/>
    </location>
</feature>
<reference evidence="8" key="3">
    <citation type="journal article" date="2017" name="Nature">
        <title>Genome sequence of the progenitor of the wheat D genome Aegilops tauschii.</title>
        <authorList>
            <person name="Luo M.C."/>
            <person name="Gu Y.Q."/>
            <person name="Puiu D."/>
            <person name="Wang H."/>
            <person name="Twardziok S.O."/>
            <person name="Deal K.R."/>
            <person name="Huo N."/>
            <person name="Zhu T."/>
            <person name="Wang L."/>
            <person name="Wang Y."/>
            <person name="McGuire P.E."/>
            <person name="Liu S."/>
            <person name="Long H."/>
            <person name="Ramasamy R.K."/>
            <person name="Rodriguez J.C."/>
            <person name="Van S.L."/>
            <person name="Yuan L."/>
            <person name="Wang Z."/>
            <person name="Xia Z."/>
            <person name="Xiao L."/>
            <person name="Anderson O.D."/>
            <person name="Ouyang S."/>
            <person name="Liang Y."/>
            <person name="Zimin A.V."/>
            <person name="Pertea G."/>
            <person name="Qi P."/>
            <person name="Bennetzen J.L."/>
            <person name="Dai X."/>
            <person name="Dawson M.W."/>
            <person name="Muller H.G."/>
            <person name="Kugler K."/>
            <person name="Rivarola-Duarte L."/>
            <person name="Spannagl M."/>
            <person name="Mayer K.F.X."/>
            <person name="Lu F.H."/>
            <person name="Bevan M.W."/>
            <person name="Leroy P."/>
            <person name="Li P."/>
            <person name="You F.M."/>
            <person name="Sun Q."/>
            <person name="Liu Z."/>
            <person name="Lyons E."/>
            <person name="Wicker T."/>
            <person name="Salzberg S.L."/>
            <person name="Devos K.M."/>
            <person name="Dvorak J."/>
        </authorList>
    </citation>
    <scope>NUCLEOTIDE SEQUENCE [LARGE SCALE GENOMIC DNA]</scope>
    <source>
        <strain evidence="8">cv. AL8/78</strain>
    </source>
</reference>
<evidence type="ECO:0000256" key="2">
    <source>
        <dbReference type="ARBA" id="ARBA00022676"/>
    </source>
</evidence>
<name>A0A453RZD3_AEGTS</name>
<dbReference type="AlphaFoldDB" id="A0A453RZD3"/>
<protein>
    <recommendedName>
        <fullName evidence="10">Xylosyltransferase 1</fullName>
    </recommendedName>
</protein>
<keyword evidence="7" id="KW-1133">Transmembrane helix</keyword>
<dbReference type="Gramene" id="AET7Gv20765300.5">
    <property type="protein sequence ID" value="AET7Gv20765300.5"/>
    <property type="gene ID" value="AET7Gv20765300"/>
</dbReference>
<evidence type="ECO:0000256" key="7">
    <source>
        <dbReference type="SAM" id="Phobius"/>
    </source>
</evidence>
<dbReference type="InterPro" id="IPR044610">
    <property type="entry name" value="GLCAT14A/B/C"/>
</dbReference>
<dbReference type="InterPro" id="IPR003406">
    <property type="entry name" value="Glyco_trans_14"/>
</dbReference>
<evidence type="ECO:0000256" key="5">
    <source>
        <dbReference type="ARBA" id="ARBA00023180"/>
    </source>
</evidence>